<feature type="binding site" evidence="7">
    <location>
        <position position="357"/>
    </location>
    <ligand>
        <name>Mn(2+)</name>
        <dbReference type="ChEBI" id="CHEBI:29035"/>
        <label>1</label>
    </ligand>
</feature>
<dbReference type="InterPro" id="IPR038763">
    <property type="entry name" value="DHH_sf"/>
</dbReference>
<dbReference type="AlphaFoldDB" id="A0A0B3VJD9"/>
<dbReference type="InterPro" id="IPR051319">
    <property type="entry name" value="Oligoribo/pAp-PDE_c-di-AMP_PDE"/>
</dbReference>
<feature type="domain" description="DHHA1" evidence="10">
    <location>
        <begin position="574"/>
        <end position="659"/>
    </location>
</feature>
<dbReference type="RefSeq" id="WP_039679971.1">
    <property type="nucleotide sequence ID" value="NZ_JWHR01000099.1"/>
</dbReference>
<dbReference type="InterPro" id="IPR014528">
    <property type="entry name" value="GdpP/PdeA"/>
</dbReference>
<evidence type="ECO:0000256" key="3">
    <source>
        <dbReference type="ARBA" id="ARBA00022692"/>
    </source>
</evidence>
<dbReference type="Pfam" id="PF01368">
    <property type="entry name" value="DHH"/>
    <property type="match status" value="1"/>
</dbReference>
<comment type="cofactor">
    <cofactor evidence="7">
        <name>Mn(2+)</name>
        <dbReference type="ChEBI" id="CHEBI:29035"/>
    </cofactor>
    <text evidence="7">For phosphodiesterase activity, probably binds 2 Mn(2+) per subunit.</text>
</comment>
<comment type="similarity">
    <text evidence="6">Belongs to the GdpP/PdeA phosphodiesterase family.</text>
</comment>
<name>A0A0B3VJD9_9FIRM</name>
<evidence type="ECO:0000256" key="1">
    <source>
        <dbReference type="ARBA" id="ARBA00004651"/>
    </source>
</evidence>
<dbReference type="PIRSF" id="PIRSF026583">
    <property type="entry name" value="YybT"/>
    <property type="match status" value="1"/>
</dbReference>
<dbReference type="InterPro" id="IPR001667">
    <property type="entry name" value="DDH_dom"/>
</dbReference>
<evidence type="ECO:0000256" key="5">
    <source>
        <dbReference type="ARBA" id="ARBA00023136"/>
    </source>
</evidence>
<gene>
    <name evidence="12" type="ORF">QX51_11040</name>
</gene>
<evidence type="ECO:0000256" key="2">
    <source>
        <dbReference type="ARBA" id="ARBA00022475"/>
    </source>
</evidence>
<dbReference type="PANTHER" id="PTHR47618:SF2">
    <property type="entry name" value="CYCLIC-DI-AMP PHOSPHODIESTERASE GDPP"/>
    <property type="match status" value="1"/>
</dbReference>
<keyword evidence="7" id="KW-0479">Metal-binding</keyword>
<dbReference type="Gene3D" id="3.10.310.30">
    <property type="match status" value="1"/>
</dbReference>
<dbReference type="GO" id="GO:0003676">
    <property type="term" value="F:nucleic acid binding"/>
    <property type="evidence" value="ECO:0007669"/>
    <property type="project" value="UniProtKB-UniRule"/>
</dbReference>
<dbReference type="Gene3D" id="3.30.450.20">
    <property type="entry name" value="PAS domain"/>
    <property type="match status" value="1"/>
</dbReference>
<feature type="binding site" evidence="7">
    <location>
        <position position="430"/>
    </location>
    <ligand>
        <name>Mn(2+)</name>
        <dbReference type="ChEBI" id="CHEBI:29035"/>
        <label>1</label>
    </ligand>
</feature>
<organism evidence="12 13">
    <name type="scientific">Terrisporobacter othiniensis</name>
    <dbReference type="NCBI Taxonomy" id="1577792"/>
    <lineage>
        <taxon>Bacteria</taxon>
        <taxon>Bacillati</taxon>
        <taxon>Bacillota</taxon>
        <taxon>Clostridia</taxon>
        <taxon>Peptostreptococcales</taxon>
        <taxon>Peptostreptococcaceae</taxon>
        <taxon>Terrisporobacter</taxon>
    </lineage>
</organism>
<dbReference type="GO" id="GO:0046872">
    <property type="term" value="F:metal ion binding"/>
    <property type="evidence" value="ECO:0007669"/>
    <property type="project" value="UniProtKB-KW"/>
</dbReference>
<dbReference type="GO" id="GO:0016787">
    <property type="term" value="F:hydrolase activity"/>
    <property type="evidence" value="ECO:0007669"/>
    <property type="project" value="UniProtKB-UniRule"/>
</dbReference>
<comment type="caution">
    <text evidence="12">The sequence shown here is derived from an EMBL/GenBank/DDBJ whole genome shotgun (WGS) entry which is preliminary data.</text>
</comment>
<keyword evidence="13" id="KW-1185">Reference proteome</keyword>
<keyword evidence="7" id="KW-0464">Manganese</keyword>
<feature type="binding site" evidence="7">
    <location>
        <position position="509"/>
    </location>
    <ligand>
        <name>Mn(2+)</name>
        <dbReference type="ChEBI" id="CHEBI:29035"/>
        <label>2</label>
    </ligand>
</feature>
<keyword evidence="4 8" id="KW-1133">Transmembrane helix</keyword>
<feature type="transmembrane region" description="Helical" evidence="8">
    <location>
        <begin position="16"/>
        <end position="48"/>
    </location>
</feature>
<dbReference type="Pfam" id="PF24898">
    <property type="entry name" value="GGDEF_GdpP"/>
    <property type="match status" value="1"/>
</dbReference>
<sequence length="664" mass="75892">MRNKPSFKINMPEINIYILIIGITSLILLFYNLYIGSLFFFGFIYIVFHNWRIANFRKKEWNRYIETLSLDIDETTKKAIMNLPIPLCILEFDGNISWYNKKFYDMTQSPDLLGENIDNIIKNINLRKVLNENKEMYTEVSYKDREYTVVYNVIKNEQNKQVKYLMMLYWIDKTEYLALTQKYEEEKNIIMLIQVDGYDEVLKSANEEKRSLISVELERILSGLEISLQAAVKRTSKDKYIVITNQKGLSKLQENKFTILDTIRDIDYGNTLPVTISIGVGRDGDSIYENIKLAAGALDLALGRGGDQAIVKTKDKFEFYGGKSKAVEKTTKVKSRLIGHALKEIVSQSKTIYIMGHKYPDLDAMGAAVGIFDICKSLKKETYIVLDTVNESIDEFVSRLNKCEYYKDLFISKEDAIRNCTRDTLVVVVDTHRPSYTECEELLEISKKVAVIDHHRKGVEFIQDTVLSFHEIYVSSTCEMVTEVVQYLEDDVKINKLTAEGLLAGISLDTKFFAFKTGVRTFEAASYLKKAGADTTEVKKLFRANVEDFKTKADIIGNTRIIDNRICISYSKTQSENINVVIAQAADELLTVKKIEASFVLGEKDNTIFISARSLGKINVHVLMEKLGGGGHMDIAGAQMEGMSIKEAYEKVNEIIEQYLREED</sequence>
<evidence type="ECO:0000256" key="8">
    <source>
        <dbReference type="SAM" id="Phobius"/>
    </source>
</evidence>
<dbReference type="OrthoDB" id="9759476at2"/>
<proteinExistence type="inferred from homology"/>
<feature type="binding site" evidence="7">
    <location>
        <position position="363"/>
    </location>
    <ligand>
        <name>Mn(2+)</name>
        <dbReference type="ChEBI" id="CHEBI:29035"/>
        <label>2</label>
    </ligand>
</feature>
<evidence type="ECO:0000259" key="11">
    <source>
        <dbReference type="Pfam" id="PF21370"/>
    </source>
</evidence>
<evidence type="ECO:0000256" key="6">
    <source>
        <dbReference type="PIRNR" id="PIRNR026583"/>
    </source>
</evidence>
<keyword evidence="3 8" id="KW-0812">Transmembrane</keyword>
<dbReference type="FunFam" id="3.90.1640.10:FF:000002">
    <property type="entry name" value="Cyclic-di-AMP phosphodiesterase"/>
    <property type="match status" value="1"/>
</dbReference>
<evidence type="ECO:0000256" key="7">
    <source>
        <dbReference type="PIRSR" id="PIRSR026583-50"/>
    </source>
</evidence>
<dbReference type="InterPro" id="IPR049553">
    <property type="entry name" value="GdpP-like_PAS"/>
</dbReference>
<dbReference type="GO" id="GO:0106409">
    <property type="term" value="F:cyclic-di-AMP phosphodiesterase activity"/>
    <property type="evidence" value="ECO:0007669"/>
    <property type="project" value="RHEA"/>
</dbReference>
<evidence type="ECO:0000313" key="12">
    <source>
        <dbReference type="EMBL" id="KHS56896.1"/>
    </source>
</evidence>
<feature type="domain" description="DDH" evidence="9">
    <location>
        <begin position="351"/>
        <end position="506"/>
    </location>
</feature>
<evidence type="ECO:0000256" key="4">
    <source>
        <dbReference type="ARBA" id="ARBA00022989"/>
    </source>
</evidence>
<evidence type="ECO:0000259" key="9">
    <source>
        <dbReference type="Pfam" id="PF01368"/>
    </source>
</evidence>
<keyword evidence="2 6" id="KW-1003">Cell membrane</keyword>
<comment type="function">
    <text evidence="6">Has phosphodiesterase (PDE) activity against cyclic-di-AMP (c-di-AMP).</text>
</comment>
<dbReference type="GO" id="GO:0005886">
    <property type="term" value="C:plasma membrane"/>
    <property type="evidence" value="ECO:0007669"/>
    <property type="project" value="UniProtKB-SubCell"/>
</dbReference>
<dbReference type="PANTHER" id="PTHR47618">
    <property type="entry name" value="BIFUNCTIONAL OLIGORIBONUCLEASE AND PAP PHOSPHATASE NRNA"/>
    <property type="match status" value="1"/>
</dbReference>
<dbReference type="Pfam" id="PF02272">
    <property type="entry name" value="DHHA1"/>
    <property type="match status" value="1"/>
</dbReference>
<evidence type="ECO:0000259" key="10">
    <source>
        <dbReference type="Pfam" id="PF02272"/>
    </source>
</evidence>
<dbReference type="InterPro" id="IPR003156">
    <property type="entry name" value="DHHA1_dom"/>
</dbReference>
<feature type="domain" description="Cyclic-di-AMP phosphodiesterase GdpP-like PAS" evidence="11">
    <location>
        <begin position="74"/>
        <end position="152"/>
    </location>
</feature>
<feature type="binding site" evidence="7">
    <location>
        <position position="430"/>
    </location>
    <ligand>
        <name>Mn(2+)</name>
        <dbReference type="ChEBI" id="CHEBI:29035"/>
        <label>2</label>
    </ligand>
</feature>
<keyword evidence="6" id="KW-0378">Hydrolase</keyword>
<dbReference type="EC" id="3.1.4.-" evidence="6"/>
<comment type="subcellular location">
    <subcellularLocation>
        <location evidence="1">Cell membrane</location>
        <topology evidence="1">Multi-pass membrane protein</topology>
    </subcellularLocation>
</comment>
<dbReference type="Gene3D" id="3.90.1640.10">
    <property type="entry name" value="inorganic pyrophosphatase (n-terminal core)"/>
    <property type="match status" value="1"/>
</dbReference>
<accession>A0A0B3VJD9</accession>
<protein>
    <recommendedName>
        <fullName evidence="6">Cyclic-di-AMP phosphodiesterase</fullName>
        <ecNumber evidence="6">3.1.4.-</ecNumber>
    </recommendedName>
</protein>
<dbReference type="Pfam" id="PF21370">
    <property type="entry name" value="PAS_GdpP"/>
    <property type="match status" value="1"/>
</dbReference>
<dbReference type="EMBL" id="JWHR01000099">
    <property type="protein sequence ID" value="KHS56896.1"/>
    <property type="molecule type" value="Genomic_DNA"/>
</dbReference>
<feature type="binding site" evidence="7">
    <location>
        <position position="454"/>
    </location>
    <ligand>
        <name>Mn(2+)</name>
        <dbReference type="ChEBI" id="CHEBI:29035"/>
        <label>2</label>
    </ligand>
</feature>
<dbReference type="Proteomes" id="UP000031189">
    <property type="component" value="Unassembled WGS sequence"/>
</dbReference>
<evidence type="ECO:0000313" key="13">
    <source>
        <dbReference type="Proteomes" id="UP000031189"/>
    </source>
</evidence>
<comment type="catalytic activity">
    <reaction evidence="6">
        <text>3',3'-c-di-AMP + H2O = 5'-O-phosphonoadenylyl-(3'-&gt;5')-adenosine + H(+)</text>
        <dbReference type="Rhea" id="RHEA:54420"/>
        <dbReference type="ChEBI" id="CHEBI:15377"/>
        <dbReference type="ChEBI" id="CHEBI:15378"/>
        <dbReference type="ChEBI" id="CHEBI:71500"/>
        <dbReference type="ChEBI" id="CHEBI:138171"/>
    </reaction>
</comment>
<dbReference type="STRING" id="1577792.QX51_11040"/>
<reference evidence="12 13" key="1">
    <citation type="submission" date="2014-12" db="EMBL/GenBank/DDBJ databases">
        <title>Draft genome sequence of Terrisporobacter sp. 08-306576, isolated from the blood culture of a bacteremia patient.</title>
        <authorList>
            <person name="Lund L.C."/>
            <person name="Sydenham T.V."/>
            <person name="Hogh S.V."/>
            <person name="Skov M.N."/>
            <person name="Kemp M."/>
            <person name="Justesen U.S."/>
        </authorList>
    </citation>
    <scope>NUCLEOTIDE SEQUENCE [LARGE SCALE GENOMIC DNA]</scope>
    <source>
        <strain evidence="12 13">08-306576</strain>
    </source>
</reference>
<dbReference type="SUPFAM" id="SSF64182">
    <property type="entry name" value="DHH phosphoesterases"/>
    <property type="match status" value="1"/>
</dbReference>
<feature type="binding site" evidence="7">
    <location>
        <position position="361"/>
    </location>
    <ligand>
        <name>Mn(2+)</name>
        <dbReference type="ChEBI" id="CHEBI:29035"/>
        <label>1</label>
    </ligand>
</feature>
<keyword evidence="5 6" id="KW-0472">Membrane</keyword>